<feature type="domain" description="Methyltransferase" evidence="4">
    <location>
        <begin position="46"/>
        <end position="138"/>
    </location>
</feature>
<dbReference type="PANTHER" id="PTHR43464">
    <property type="entry name" value="METHYLTRANSFERASE"/>
    <property type="match status" value="1"/>
</dbReference>
<keyword evidence="3" id="KW-0949">S-adenosyl-L-methionine</keyword>
<evidence type="ECO:0000259" key="4">
    <source>
        <dbReference type="Pfam" id="PF13649"/>
    </source>
</evidence>
<dbReference type="GO" id="GO:0032259">
    <property type="term" value="P:methylation"/>
    <property type="evidence" value="ECO:0007669"/>
    <property type="project" value="UniProtKB-KW"/>
</dbReference>
<accession>A0A3E0H3S5</accession>
<dbReference type="Pfam" id="PF13649">
    <property type="entry name" value="Methyltransf_25"/>
    <property type="match status" value="1"/>
</dbReference>
<reference evidence="5 6" key="1">
    <citation type="submission" date="2018-08" db="EMBL/GenBank/DDBJ databases">
        <title>Genomic Encyclopedia of Archaeal and Bacterial Type Strains, Phase II (KMG-II): from individual species to whole genera.</title>
        <authorList>
            <person name="Goeker M."/>
        </authorList>
    </citation>
    <scope>NUCLEOTIDE SEQUENCE [LARGE SCALE GENOMIC DNA]</scope>
    <source>
        <strain evidence="5 6">DSM 45791</strain>
    </source>
</reference>
<protein>
    <submittedName>
        <fullName evidence="5">Methyltransferase family protein</fullName>
    </submittedName>
</protein>
<sequence>MQLDYADYETLYQGKTINGPIPFGGIPWDIAAPQPSITGLDFRGDVLDVGCGLGDNAAFVAAQGLPVTAVDSSPTGIDLARKRFPDSGIRFSVTDAITLPGPTEAFDTVLSCALLHCLAPADRIPHLHAVHRATRPGGVMHLIVFSDRVIDGLASPMSMSEKDVRNPLSATGWTIEELGESTLVADGATMAPLFDQQGLPHRDRPEMACWVVRATRT</sequence>
<dbReference type="AlphaFoldDB" id="A0A3E0H3S5"/>
<proteinExistence type="predicted"/>
<dbReference type="Gene3D" id="3.40.50.150">
    <property type="entry name" value="Vaccinia Virus protein VP39"/>
    <property type="match status" value="1"/>
</dbReference>
<evidence type="ECO:0000256" key="3">
    <source>
        <dbReference type="ARBA" id="ARBA00022691"/>
    </source>
</evidence>
<keyword evidence="6" id="KW-1185">Reference proteome</keyword>
<name>A0A3E0H3S5_9PSEU</name>
<dbReference type="RefSeq" id="WP_170217962.1">
    <property type="nucleotide sequence ID" value="NZ_CP144375.1"/>
</dbReference>
<dbReference type="Proteomes" id="UP000256269">
    <property type="component" value="Unassembled WGS sequence"/>
</dbReference>
<dbReference type="SUPFAM" id="SSF53335">
    <property type="entry name" value="S-adenosyl-L-methionine-dependent methyltransferases"/>
    <property type="match status" value="1"/>
</dbReference>
<evidence type="ECO:0000313" key="6">
    <source>
        <dbReference type="Proteomes" id="UP000256269"/>
    </source>
</evidence>
<dbReference type="EMBL" id="QUNO01000015">
    <property type="protein sequence ID" value="REH37198.1"/>
    <property type="molecule type" value="Genomic_DNA"/>
</dbReference>
<organism evidence="5 6">
    <name type="scientific">Kutzneria buriramensis</name>
    <dbReference type="NCBI Taxonomy" id="1045776"/>
    <lineage>
        <taxon>Bacteria</taxon>
        <taxon>Bacillati</taxon>
        <taxon>Actinomycetota</taxon>
        <taxon>Actinomycetes</taxon>
        <taxon>Pseudonocardiales</taxon>
        <taxon>Pseudonocardiaceae</taxon>
        <taxon>Kutzneria</taxon>
    </lineage>
</organism>
<evidence type="ECO:0000313" key="5">
    <source>
        <dbReference type="EMBL" id="REH37198.1"/>
    </source>
</evidence>
<dbReference type="CDD" id="cd02440">
    <property type="entry name" value="AdoMet_MTases"/>
    <property type="match status" value="1"/>
</dbReference>
<dbReference type="GO" id="GO:0008168">
    <property type="term" value="F:methyltransferase activity"/>
    <property type="evidence" value="ECO:0007669"/>
    <property type="project" value="UniProtKB-KW"/>
</dbReference>
<dbReference type="PANTHER" id="PTHR43464:SF19">
    <property type="entry name" value="UBIQUINONE BIOSYNTHESIS O-METHYLTRANSFERASE, MITOCHONDRIAL"/>
    <property type="match status" value="1"/>
</dbReference>
<gene>
    <name evidence="5" type="ORF">BCF44_115202</name>
</gene>
<dbReference type="InterPro" id="IPR029063">
    <property type="entry name" value="SAM-dependent_MTases_sf"/>
</dbReference>
<keyword evidence="2 5" id="KW-0808">Transferase</keyword>
<keyword evidence="1 5" id="KW-0489">Methyltransferase</keyword>
<evidence type="ECO:0000256" key="1">
    <source>
        <dbReference type="ARBA" id="ARBA00022603"/>
    </source>
</evidence>
<comment type="caution">
    <text evidence="5">The sequence shown here is derived from an EMBL/GenBank/DDBJ whole genome shotgun (WGS) entry which is preliminary data.</text>
</comment>
<dbReference type="InterPro" id="IPR041698">
    <property type="entry name" value="Methyltransf_25"/>
</dbReference>
<evidence type="ECO:0000256" key="2">
    <source>
        <dbReference type="ARBA" id="ARBA00022679"/>
    </source>
</evidence>